<dbReference type="InterPro" id="IPR001650">
    <property type="entry name" value="Helicase_C-like"/>
</dbReference>
<dbReference type="SMART" id="SM01178">
    <property type="entry name" value="DUF4217"/>
    <property type="match status" value="1"/>
</dbReference>
<dbReference type="AlphaFoldDB" id="A0A0N5CZG8"/>
<feature type="transmembrane region" description="Helical" evidence="7">
    <location>
        <begin position="48"/>
        <end position="67"/>
    </location>
</feature>
<dbReference type="STRING" id="103827.A0A0N5CZG8"/>
<sequence>MREHTDHRWGDYYLSGGRKGKKAWALELIHTINQMIPTFNELFDEETFYVFAIIVVVSSFLIAFFLAKVVGVRLREYPLNVDREWRNAEPANPFRFPWNKDNLMHQRKNDFREEFQKQVIKRLLKYEDVIVQAPTGSGKTLAYVLPVFTILRKKNAWLEREVGALIIVPSRELAKQVGSVCKPFADALSFSMHVMIGGKKGKQDLKSCKFLNATLIIATPGRLQSVISTNADFKKALKSLEILIIDEADRYEDTSFKSNITEILESFPKQRRTGLFSATQAKEVGDVVKFGLRNPVQITLSNTGLAVDSVDIVSPKTLNNYYMIVEADKKLHSLIEFIRNHQKSKILIFFSTCQCVEYMQIVLKHFIQQRQIFALHGRKKKKVENELENFRKIGKSLMLCTDVLSRGVDVNNIDWVVQFDIPKQTSWFVHRAGRSGRCGREGNNVLFITPEETAYIDFIQNYEKVILTKMKTNWKTDSDGAEQMRQELVKLASSEREILESGTRAFMSFVESYVHHDCNVVCSYKDLNITGYGHTYGLLRLPRMKEFRQKDLSDFRRSNLDTAKIPYKNVHKERRRQERLSQGKQEKKHLVKNDEVSLEAISKNMSTDNVKLKKFSKKRRYCEIKEDNDNFGSDFALLKKMKKGRLKKKEFDELMAGSS</sequence>
<reference evidence="12" key="1">
    <citation type="submission" date="2017-02" db="UniProtKB">
        <authorList>
            <consortium name="WormBaseParasite"/>
        </authorList>
    </citation>
    <scope>IDENTIFICATION</scope>
</reference>
<dbReference type="GO" id="GO:0016787">
    <property type="term" value="F:hydrolase activity"/>
    <property type="evidence" value="ECO:0007669"/>
    <property type="project" value="UniProtKB-KW"/>
</dbReference>
<dbReference type="Pfam" id="PF00270">
    <property type="entry name" value="DEAD"/>
    <property type="match status" value="1"/>
</dbReference>
<keyword evidence="11" id="KW-1185">Reference proteome</keyword>
<evidence type="ECO:0000259" key="8">
    <source>
        <dbReference type="PROSITE" id="PS51192"/>
    </source>
</evidence>
<keyword evidence="4 6" id="KW-0067">ATP-binding</keyword>
<comment type="domain">
    <text evidence="6">The Q motif is unique to and characteristic of the DEAD box family of RNA helicases and controls ATP binding and hydrolysis.</text>
</comment>
<dbReference type="GO" id="GO:0003723">
    <property type="term" value="F:RNA binding"/>
    <property type="evidence" value="ECO:0007669"/>
    <property type="project" value="UniProtKB-UniRule"/>
</dbReference>
<dbReference type="OrthoDB" id="7396459at2759"/>
<evidence type="ECO:0000256" key="6">
    <source>
        <dbReference type="RuleBase" id="RU365068"/>
    </source>
</evidence>
<dbReference type="SUPFAM" id="SSF52540">
    <property type="entry name" value="P-loop containing nucleoside triphosphate hydrolases"/>
    <property type="match status" value="1"/>
</dbReference>
<keyword evidence="7" id="KW-0812">Transmembrane</keyword>
<evidence type="ECO:0000313" key="10">
    <source>
        <dbReference type="EMBL" id="VDN03168.1"/>
    </source>
</evidence>
<dbReference type="PROSITE" id="PS51192">
    <property type="entry name" value="HELICASE_ATP_BIND_1"/>
    <property type="match status" value="1"/>
</dbReference>
<dbReference type="SMART" id="SM00490">
    <property type="entry name" value="HELICc"/>
    <property type="match status" value="1"/>
</dbReference>
<gene>
    <name evidence="10" type="ORF">TCLT_LOCUS5877</name>
</gene>
<feature type="domain" description="Helicase C-terminal" evidence="9">
    <location>
        <begin position="330"/>
        <end position="489"/>
    </location>
</feature>
<dbReference type="Gene3D" id="3.40.50.300">
    <property type="entry name" value="P-loop containing nucleotide triphosphate hydrolases"/>
    <property type="match status" value="2"/>
</dbReference>
<evidence type="ECO:0000313" key="12">
    <source>
        <dbReference type="WBParaSite" id="TCLT_0000588801-mRNA-1"/>
    </source>
</evidence>
<dbReference type="OMA" id="AYKEHEC"/>
<proteinExistence type="inferred from homology"/>
<keyword evidence="7" id="KW-0472">Membrane</keyword>
<evidence type="ECO:0000259" key="9">
    <source>
        <dbReference type="PROSITE" id="PS51194"/>
    </source>
</evidence>
<dbReference type="InterPro" id="IPR025313">
    <property type="entry name" value="SPB4-like_CTE"/>
</dbReference>
<dbReference type="InterPro" id="IPR014001">
    <property type="entry name" value="Helicase_ATP-bd"/>
</dbReference>
<dbReference type="EMBL" id="UYYF01004370">
    <property type="protein sequence ID" value="VDN03168.1"/>
    <property type="molecule type" value="Genomic_DNA"/>
</dbReference>
<evidence type="ECO:0000256" key="4">
    <source>
        <dbReference type="ARBA" id="ARBA00022840"/>
    </source>
</evidence>
<evidence type="ECO:0000313" key="11">
    <source>
        <dbReference type="Proteomes" id="UP000276776"/>
    </source>
</evidence>
<keyword evidence="3 6" id="KW-0347">Helicase</keyword>
<evidence type="ECO:0000256" key="3">
    <source>
        <dbReference type="ARBA" id="ARBA00022806"/>
    </source>
</evidence>
<keyword evidence="7" id="KW-1133">Transmembrane helix</keyword>
<keyword evidence="5 6" id="KW-0694">RNA-binding</keyword>
<comment type="function">
    <text evidence="6">RNA helicase.</text>
</comment>
<organism evidence="12">
    <name type="scientific">Thelazia callipaeda</name>
    <name type="common">Oriental eyeworm</name>
    <name type="synonym">Parasitic nematode</name>
    <dbReference type="NCBI Taxonomy" id="103827"/>
    <lineage>
        <taxon>Eukaryota</taxon>
        <taxon>Metazoa</taxon>
        <taxon>Ecdysozoa</taxon>
        <taxon>Nematoda</taxon>
        <taxon>Chromadorea</taxon>
        <taxon>Rhabditida</taxon>
        <taxon>Spirurina</taxon>
        <taxon>Spiruromorpha</taxon>
        <taxon>Thelazioidea</taxon>
        <taxon>Thelaziidae</taxon>
        <taxon>Thelazia</taxon>
    </lineage>
</organism>
<accession>A0A0N5CZG8</accession>
<dbReference type="EC" id="3.6.4.13" evidence="6"/>
<dbReference type="Proteomes" id="UP000276776">
    <property type="component" value="Unassembled WGS sequence"/>
</dbReference>
<comment type="catalytic activity">
    <reaction evidence="6">
        <text>ATP + H2O = ADP + phosphate + H(+)</text>
        <dbReference type="Rhea" id="RHEA:13065"/>
        <dbReference type="ChEBI" id="CHEBI:15377"/>
        <dbReference type="ChEBI" id="CHEBI:15378"/>
        <dbReference type="ChEBI" id="CHEBI:30616"/>
        <dbReference type="ChEBI" id="CHEBI:43474"/>
        <dbReference type="ChEBI" id="CHEBI:456216"/>
        <dbReference type="EC" id="3.6.4.13"/>
    </reaction>
</comment>
<name>A0A0N5CZG8_THECL</name>
<dbReference type="PROSITE" id="PS51194">
    <property type="entry name" value="HELICASE_CTER"/>
    <property type="match status" value="1"/>
</dbReference>
<evidence type="ECO:0000256" key="5">
    <source>
        <dbReference type="ARBA" id="ARBA00022884"/>
    </source>
</evidence>
<dbReference type="InterPro" id="IPR027417">
    <property type="entry name" value="P-loop_NTPase"/>
</dbReference>
<dbReference type="PANTHER" id="PTHR24031">
    <property type="entry name" value="RNA HELICASE"/>
    <property type="match status" value="1"/>
</dbReference>
<keyword evidence="1 6" id="KW-0547">Nucleotide-binding</keyword>
<dbReference type="GO" id="GO:0003724">
    <property type="term" value="F:RNA helicase activity"/>
    <property type="evidence" value="ECO:0007669"/>
    <property type="project" value="UniProtKB-EC"/>
</dbReference>
<comment type="similarity">
    <text evidence="6">Belongs to the DEAD box helicase family.</text>
</comment>
<dbReference type="InterPro" id="IPR011545">
    <property type="entry name" value="DEAD/DEAH_box_helicase_dom"/>
</dbReference>
<reference evidence="10 11" key="2">
    <citation type="submission" date="2018-11" db="EMBL/GenBank/DDBJ databases">
        <authorList>
            <consortium name="Pathogen Informatics"/>
        </authorList>
    </citation>
    <scope>NUCLEOTIDE SEQUENCE [LARGE SCALE GENOMIC DNA]</scope>
</reference>
<protein>
    <recommendedName>
        <fullName evidence="6">ATP-dependent RNA helicase</fullName>
        <ecNumber evidence="6">3.6.4.13</ecNumber>
    </recommendedName>
</protein>
<keyword evidence="2 6" id="KW-0378">Hydrolase</keyword>
<dbReference type="GO" id="GO:0005524">
    <property type="term" value="F:ATP binding"/>
    <property type="evidence" value="ECO:0007669"/>
    <property type="project" value="UniProtKB-UniRule"/>
</dbReference>
<evidence type="ECO:0000256" key="2">
    <source>
        <dbReference type="ARBA" id="ARBA00022801"/>
    </source>
</evidence>
<dbReference type="WBParaSite" id="TCLT_0000588801-mRNA-1">
    <property type="protein sequence ID" value="TCLT_0000588801-mRNA-1"/>
    <property type="gene ID" value="TCLT_0000588801"/>
</dbReference>
<dbReference type="Pfam" id="PF00271">
    <property type="entry name" value="Helicase_C"/>
    <property type="match status" value="1"/>
</dbReference>
<dbReference type="Pfam" id="PF13959">
    <property type="entry name" value="CTE_SPB4"/>
    <property type="match status" value="1"/>
</dbReference>
<dbReference type="CDD" id="cd18787">
    <property type="entry name" value="SF2_C_DEAD"/>
    <property type="match status" value="1"/>
</dbReference>
<dbReference type="SMART" id="SM00487">
    <property type="entry name" value="DEXDc"/>
    <property type="match status" value="1"/>
</dbReference>
<feature type="domain" description="Helicase ATP-binding" evidence="8">
    <location>
        <begin position="120"/>
        <end position="298"/>
    </location>
</feature>
<evidence type="ECO:0000256" key="7">
    <source>
        <dbReference type="SAM" id="Phobius"/>
    </source>
</evidence>
<evidence type="ECO:0000256" key="1">
    <source>
        <dbReference type="ARBA" id="ARBA00022741"/>
    </source>
</evidence>